<proteinExistence type="predicted"/>
<organism evidence="1 2">
    <name type="scientific">Virgibacillus salarius</name>
    <dbReference type="NCBI Taxonomy" id="447199"/>
    <lineage>
        <taxon>Bacteria</taxon>
        <taxon>Bacillati</taxon>
        <taxon>Bacillota</taxon>
        <taxon>Bacilli</taxon>
        <taxon>Bacillales</taxon>
        <taxon>Bacillaceae</taxon>
        <taxon>Virgibacillus</taxon>
    </lineage>
</organism>
<dbReference type="GO" id="GO:0000287">
    <property type="term" value="F:magnesium ion binding"/>
    <property type="evidence" value="ECO:0007669"/>
    <property type="project" value="TreeGrafter"/>
</dbReference>
<evidence type="ECO:0000313" key="2">
    <source>
        <dbReference type="Proteomes" id="UP000675284"/>
    </source>
</evidence>
<keyword evidence="2" id="KW-1185">Reference proteome</keyword>
<dbReference type="PROSITE" id="PS01228">
    <property type="entry name" value="COF_1"/>
    <property type="match status" value="1"/>
</dbReference>
<comment type="caution">
    <text evidence="1">The sequence shown here is derived from an EMBL/GenBank/DDBJ whole genome shotgun (WGS) entry which is preliminary data.</text>
</comment>
<accession>A0A941DQY7</accession>
<dbReference type="PANTHER" id="PTHR10000:SF55">
    <property type="entry name" value="5-AMINO-6-(5-PHOSPHO-D-RIBITYLAMINO)URACIL PHOSPHATASE YCSE"/>
    <property type="match status" value="1"/>
</dbReference>
<dbReference type="Gene3D" id="3.40.50.1000">
    <property type="entry name" value="HAD superfamily/HAD-like"/>
    <property type="match status" value="1"/>
</dbReference>
<dbReference type="InterPro" id="IPR000150">
    <property type="entry name" value="Cof"/>
</dbReference>
<dbReference type="AlphaFoldDB" id="A0A941DQY7"/>
<dbReference type="SFLD" id="SFLDS00003">
    <property type="entry name" value="Haloacid_Dehalogenase"/>
    <property type="match status" value="1"/>
</dbReference>
<dbReference type="EMBL" id="JAGSOT010000005">
    <property type="protein sequence ID" value="MBR7795005.1"/>
    <property type="molecule type" value="Genomic_DNA"/>
</dbReference>
<dbReference type="CDD" id="cd07516">
    <property type="entry name" value="HAD_Pase"/>
    <property type="match status" value="1"/>
</dbReference>
<dbReference type="RefSeq" id="WP_026680433.1">
    <property type="nucleotide sequence ID" value="NZ_BAAACY010000167.1"/>
</dbReference>
<dbReference type="SFLD" id="SFLDG01144">
    <property type="entry name" value="C2.B.4:_PGP_Like"/>
    <property type="match status" value="1"/>
</dbReference>
<dbReference type="NCBIfam" id="TIGR01484">
    <property type="entry name" value="HAD-SF-IIB"/>
    <property type="match status" value="1"/>
</dbReference>
<dbReference type="NCBIfam" id="TIGR00099">
    <property type="entry name" value="Cof-subfamily"/>
    <property type="match status" value="1"/>
</dbReference>
<dbReference type="InterPro" id="IPR006379">
    <property type="entry name" value="HAD-SF_hydro_IIB"/>
</dbReference>
<dbReference type="InterPro" id="IPR023214">
    <property type="entry name" value="HAD_sf"/>
</dbReference>
<dbReference type="InterPro" id="IPR036412">
    <property type="entry name" value="HAD-like_sf"/>
</dbReference>
<keyword evidence="1" id="KW-0378">Hydrolase</keyword>
<dbReference type="SFLD" id="SFLDG01140">
    <property type="entry name" value="C2.B:_Phosphomannomutase_and_P"/>
    <property type="match status" value="1"/>
</dbReference>
<dbReference type="SUPFAM" id="SSF56784">
    <property type="entry name" value="HAD-like"/>
    <property type="match status" value="1"/>
</dbReference>
<dbReference type="Proteomes" id="UP000675284">
    <property type="component" value="Unassembled WGS sequence"/>
</dbReference>
<dbReference type="Pfam" id="PF08282">
    <property type="entry name" value="Hydrolase_3"/>
    <property type="match status" value="1"/>
</dbReference>
<name>A0A941DQY7_9BACI</name>
<dbReference type="PANTHER" id="PTHR10000">
    <property type="entry name" value="PHOSPHOSERINE PHOSPHATASE"/>
    <property type="match status" value="1"/>
</dbReference>
<sequence>MQLIAIDLDGTLLSENGTISDENVQAIHEVQRKDDIVVISSGRSVHDTKEILRRAAIDCPIIAGNGAKAYDNDKLLYHLFLTSDVIGDLIEILKQQLVYFEIYTKGGILVESQISGILEREKRGIQDLDVAIDWVDHIIDMQNRQHGLLHVSNYNEIDYTDLEVYKLFVLSFEKPKRNILQSILKNRNDISITSSGKQKIEIAHPNANKGYGLKQMADYFNIPLKHTVAIGDNYNDVPMFSIAGMCIAMENAEDEVKQHATYITKHHENNGVGYALRKYILEE</sequence>
<dbReference type="PROSITE" id="PS01229">
    <property type="entry name" value="COF_2"/>
    <property type="match status" value="1"/>
</dbReference>
<dbReference type="Gene3D" id="3.30.1240.10">
    <property type="match status" value="1"/>
</dbReference>
<gene>
    <name evidence="1" type="ORF">KCX74_02995</name>
</gene>
<evidence type="ECO:0000313" key="1">
    <source>
        <dbReference type="EMBL" id="MBR7795005.1"/>
    </source>
</evidence>
<dbReference type="GO" id="GO:0016791">
    <property type="term" value="F:phosphatase activity"/>
    <property type="evidence" value="ECO:0007669"/>
    <property type="project" value="TreeGrafter"/>
</dbReference>
<protein>
    <submittedName>
        <fullName evidence="1">Cof-type HAD-IIB family hydrolase</fullName>
    </submittedName>
</protein>
<dbReference type="GO" id="GO:0005829">
    <property type="term" value="C:cytosol"/>
    <property type="evidence" value="ECO:0007669"/>
    <property type="project" value="TreeGrafter"/>
</dbReference>
<reference evidence="1" key="1">
    <citation type="submission" date="2021-04" db="EMBL/GenBank/DDBJ databases">
        <title>Isolation and polyphasic classification of algal microorganism.</title>
        <authorList>
            <person name="Wang S."/>
        </authorList>
    </citation>
    <scope>NUCLEOTIDE SEQUENCE</scope>
    <source>
        <strain evidence="1">720a</strain>
    </source>
</reference>